<dbReference type="VEuPathDB" id="PiroplasmaDB:BBBOND_0405910"/>
<dbReference type="OMA" id="IMPYFWQ"/>
<dbReference type="EMBL" id="LK391711">
    <property type="protein sequence ID" value="CDR98107.1"/>
    <property type="molecule type" value="Genomic_DNA"/>
</dbReference>
<accession>A0A061DD02</accession>
<dbReference type="RefSeq" id="XP_012770293.1">
    <property type="nucleotide sequence ID" value="XM_012914839.1"/>
</dbReference>
<evidence type="ECO:0000313" key="1">
    <source>
        <dbReference type="EMBL" id="CDR98107.1"/>
    </source>
</evidence>
<dbReference type="SUPFAM" id="SSF52949">
    <property type="entry name" value="Macro domain-like"/>
    <property type="match status" value="1"/>
</dbReference>
<dbReference type="InterPro" id="IPR043472">
    <property type="entry name" value="Macro_dom-like"/>
</dbReference>
<dbReference type="OrthoDB" id="6133115at2759"/>
<sequence>MSSFAIVYARYAAALSRYNCPSAVKHFGTGSFLQSRLKTIRERAIEQQIDWIKSAHVLNSTTQNSGCSPRVHSLTRSRQVCNVQGTPDDTAAVAETSLKPLTGLFSGVLEKLELGGFGTISAEHDDILNINADCILVPVPPNLTPYSGFGMCIMAAIPQNNIIGLNVLERGGKKLIEALVKRAKVVVAERLKALDAVRSQFETSQKFEEAVAVAKTLNIGDVILTPPFGTTKATIIGFVITPFFWGMHLPVVNHISSENSTRDATLKLRFAFKTALEHINRMHIQTIVCPTLTDALSGYEPRNAAVAMIEEAYDVMTQVDAIKPLYGINCLRLVHRSLPEARQIANAIVAVAHTRRPEYKFDESVLKFCSKPRKITYKSHKVVRNSKRIHWLRNIKPFLWRNGLINVPPPLLVHKATGQMAMNQLRPVPFYKDRVTHVLFPLMRSSYKRLKMGSSGHWLGTAKQEPVYTQSRAL</sequence>
<keyword evidence="2" id="KW-1185">Reference proteome</keyword>
<protein>
    <recommendedName>
        <fullName evidence="3">Macro domain-containing protein</fullName>
    </recommendedName>
</protein>
<dbReference type="Gene3D" id="3.40.220.10">
    <property type="entry name" value="Leucine Aminopeptidase, subunit E, domain 1"/>
    <property type="match status" value="1"/>
</dbReference>
<dbReference type="AlphaFoldDB" id="A0A061DD02"/>
<reference evidence="2" key="1">
    <citation type="journal article" date="2014" name="Nucleic Acids Res.">
        <title>The evolutionary dynamics of variant antigen genes in Babesia reveal a history of genomic innovation underlying host-parasite interaction.</title>
        <authorList>
            <person name="Jackson A.P."/>
            <person name="Otto T.D."/>
            <person name="Darby A."/>
            <person name="Ramaprasad A."/>
            <person name="Xia D."/>
            <person name="Echaide I.E."/>
            <person name="Farber M."/>
            <person name="Gahlot S."/>
            <person name="Gamble J."/>
            <person name="Gupta D."/>
            <person name="Gupta Y."/>
            <person name="Jackson L."/>
            <person name="Malandrin L."/>
            <person name="Malas T.B."/>
            <person name="Moussa E."/>
            <person name="Nair M."/>
            <person name="Reid A.J."/>
            <person name="Sanders M."/>
            <person name="Sharma J."/>
            <person name="Tracey A."/>
            <person name="Quail M.A."/>
            <person name="Weir W."/>
            <person name="Wastling J.M."/>
            <person name="Hall N."/>
            <person name="Willadsen P."/>
            <person name="Lingelbach K."/>
            <person name="Shiels B."/>
            <person name="Tait A."/>
            <person name="Berriman M."/>
            <person name="Allred D.R."/>
            <person name="Pain A."/>
        </authorList>
    </citation>
    <scope>NUCLEOTIDE SEQUENCE [LARGE SCALE GENOMIC DNA]</scope>
    <source>
        <strain evidence="2">Bond</strain>
    </source>
</reference>
<evidence type="ECO:0000313" key="2">
    <source>
        <dbReference type="Proteomes" id="UP000033188"/>
    </source>
</evidence>
<gene>
    <name evidence="1" type="ORF">BBBOND_0405910</name>
</gene>
<dbReference type="KEGG" id="bbig:BBBOND_0405910"/>
<proteinExistence type="predicted"/>
<dbReference type="GeneID" id="24566648"/>
<name>A0A061DD02_BABBI</name>
<organism evidence="1 2">
    <name type="scientific">Babesia bigemina</name>
    <dbReference type="NCBI Taxonomy" id="5866"/>
    <lineage>
        <taxon>Eukaryota</taxon>
        <taxon>Sar</taxon>
        <taxon>Alveolata</taxon>
        <taxon>Apicomplexa</taxon>
        <taxon>Aconoidasida</taxon>
        <taxon>Piroplasmida</taxon>
        <taxon>Babesiidae</taxon>
        <taxon>Babesia</taxon>
    </lineage>
</organism>
<dbReference type="Proteomes" id="UP000033188">
    <property type="component" value="Chromosome 5"/>
</dbReference>
<evidence type="ECO:0008006" key="3">
    <source>
        <dbReference type="Google" id="ProtNLM"/>
    </source>
</evidence>